<evidence type="ECO:0000256" key="2">
    <source>
        <dbReference type="ARBA" id="ARBA00022729"/>
    </source>
</evidence>
<protein>
    <recommendedName>
        <fullName evidence="4">Imelysin-like domain-containing protein</fullName>
    </recommendedName>
</protein>
<dbReference type="Proteomes" id="UP000026941">
    <property type="component" value="Unassembled WGS sequence"/>
</dbReference>
<evidence type="ECO:0000313" key="5">
    <source>
        <dbReference type="EMBL" id="GAJ94494.1"/>
    </source>
</evidence>
<name>A0AA87U5R8_RHIRH</name>
<dbReference type="InterPro" id="IPR038352">
    <property type="entry name" value="Imelysin_sf"/>
</dbReference>
<evidence type="ECO:0000256" key="1">
    <source>
        <dbReference type="ARBA" id="ARBA00004196"/>
    </source>
</evidence>
<dbReference type="InterPro" id="IPR034984">
    <property type="entry name" value="Imelysin-like_IPPA"/>
</dbReference>
<feature type="chain" id="PRO_5041671089" description="Imelysin-like domain-containing protein" evidence="3">
    <location>
        <begin position="27"/>
        <end position="373"/>
    </location>
</feature>
<reference evidence="5 6" key="1">
    <citation type="submission" date="2014-05" db="EMBL/GenBank/DDBJ databases">
        <title>Whole genome shotgun sequence of Rhizobium rhizogenes NBRC 13257.</title>
        <authorList>
            <person name="Katano-Makiyama Y."/>
            <person name="Hosoyama A."/>
            <person name="Hashimoto M."/>
            <person name="Hosoyama Y."/>
            <person name="Noguchi M."/>
            <person name="Tsuchikane K."/>
            <person name="Kimura A."/>
            <person name="Ohji S."/>
            <person name="Ichikawa N."/>
            <person name="Yamazoe A."/>
            <person name="Fujita N."/>
        </authorList>
    </citation>
    <scope>NUCLEOTIDE SEQUENCE [LARGE SCALE GENOMIC DNA]</scope>
    <source>
        <strain evidence="5 6">NBRC 13257</strain>
    </source>
</reference>
<organism evidence="5 6">
    <name type="scientific">Rhizobium rhizogenes NBRC 13257</name>
    <dbReference type="NCBI Taxonomy" id="1220581"/>
    <lineage>
        <taxon>Bacteria</taxon>
        <taxon>Pseudomonadati</taxon>
        <taxon>Pseudomonadota</taxon>
        <taxon>Alphaproteobacteria</taxon>
        <taxon>Hyphomicrobiales</taxon>
        <taxon>Rhizobiaceae</taxon>
        <taxon>Rhizobium/Agrobacterium group</taxon>
        <taxon>Rhizobium</taxon>
    </lineage>
</organism>
<proteinExistence type="predicted"/>
<evidence type="ECO:0000313" key="6">
    <source>
        <dbReference type="Proteomes" id="UP000026941"/>
    </source>
</evidence>
<dbReference type="Pfam" id="PF09375">
    <property type="entry name" value="Peptidase_M75"/>
    <property type="match status" value="1"/>
</dbReference>
<dbReference type="AlphaFoldDB" id="A0AA87U5R8"/>
<dbReference type="RefSeq" id="WP_042473852.1">
    <property type="nucleotide sequence ID" value="NZ_BAYX01000008.1"/>
</dbReference>
<feature type="signal peptide" evidence="3">
    <location>
        <begin position="1"/>
        <end position="26"/>
    </location>
</feature>
<comment type="subcellular location">
    <subcellularLocation>
        <location evidence="1">Cell envelope</location>
    </subcellularLocation>
</comment>
<dbReference type="EMBL" id="BAYX01000008">
    <property type="protein sequence ID" value="GAJ94494.1"/>
    <property type="molecule type" value="Genomic_DNA"/>
</dbReference>
<keyword evidence="2 3" id="KW-0732">Signal</keyword>
<dbReference type="GO" id="GO:0030313">
    <property type="term" value="C:cell envelope"/>
    <property type="evidence" value="ECO:0007669"/>
    <property type="project" value="UniProtKB-SubCell"/>
</dbReference>
<feature type="domain" description="Imelysin-like" evidence="4">
    <location>
        <begin position="53"/>
        <end position="350"/>
    </location>
</feature>
<sequence>MRPWTSLAKPLAASLLLSLTALPAGAQEATTNGAGLNEAAVPGVMQKAIDDVIRPGYRAVHDSASKLTTAMKALCADPSAASLSAAHSAFGDTVKSWSRIEIVQTGPIIEKNRFEHILFYPDRKGVGLKQVQALIAKADEHDTTVEAVAGKSVALMSMTALEYVLYGNGSSVLSSEKQGFRCRYGAAIAGNIENVSKEIADEWDDPNGVQKSWKNPGKDSEEFMDNKEAVTALLGILVHGAGNVRDQRLETFYKGDPAAARPKMAIYWRSGNTWTSLIANLEGLKALWEKAGMADLLPADKRDMAGKIDALLDKLIATAPTINPDIDAAIASDADRAKIDRLLADTRDLTTGFSDNYGGAIGLSAGFSFADGD</sequence>
<dbReference type="CDD" id="cd14659">
    <property type="entry name" value="Imelysin-like_IPPA"/>
    <property type="match status" value="1"/>
</dbReference>
<evidence type="ECO:0000256" key="3">
    <source>
        <dbReference type="SAM" id="SignalP"/>
    </source>
</evidence>
<dbReference type="Gene3D" id="1.20.1420.20">
    <property type="entry name" value="M75 peptidase, HXXE motif"/>
    <property type="match status" value="1"/>
</dbReference>
<evidence type="ECO:0000259" key="4">
    <source>
        <dbReference type="Pfam" id="PF09375"/>
    </source>
</evidence>
<dbReference type="InterPro" id="IPR018976">
    <property type="entry name" value="Imelysin-like"/>
</dbReference>
<comment type="caution">
    <text evidence="5">The sequence shown here is derived from an EMBL/GenBank/DDBJ whole genome shotgun (WGS) entry which is preliminary data.</text>
</comment>
<gene>
    <name evidence="5" type="ORF">RRH01S_08_02330</name>
</gene>
<accession>A0AA87U5R8</accession>